<dbReference type="EMBL" id="JAXAFO010000018">
    <property type="protein sequence ID" value="MDX6850026.1"/>
    <property type="molecule type" value="Genomic_DNA"/>
</dbReference>
<sequence>MKALLLFAALGWLTFYQIDFLSKATFPALVAPLLFGVCGMVVFVRVIKLIRPRQLWAVPTHGEKKAARKIFGKHGTYVAGVKVLPRNPYRRHLDD</sequence>
<accession>A0ABU4S0J7</accession>
<evidence type="ECO:0000256" key="1">
    <source>
        <dbReference type="SAM" id="Phobius"/>
    </source>
</evidence>
<evidence type="ECO:0000313" key="2">
    <source>
        <dbReference type="EMBL" id="MDX6850026.1"/>
    </source>
</evidence>
<protein>
    <submittedName>
        <fullName evidence="2">Uncharacterized protein</fullName>
    </submittedName>
</protein>
<reference evidence="2 3" key="1">
    <citation type="submission" date="2023-11" db="EMBL/GenBank/DDBJ databases">
        <title>Gilvimarinus fulvus sp. nov., isolated from the surface of Kelp.</title>
        <authorList>
            <person name="Sun Y.Y."/>
            <person name="Gong Y."/>
            <person name="Du Z.J."/>
        </authorList>
    </citation>
    <scope>NUCLEOTIDE SEQUENCE [LARGE SCALE GENOMIC DNA]</scope>
    <source>
        <strain evidence="2 3">SDUM040013</strain>
    </source>
</reference>
<comment type="caution">
    <text evidence="2">The sequence shown here is derived from an EMBL/GenBank/DDBJ whole genome shotgun (WGS) entry which is preliminary data.</text>
</comment>
<name>A0ABU4S0J7_9GAMM</name>
<keyword evidence="3" id="KW-1185">Reference proteome</keyword>
<gene>
    <name evidence="2" type="ORF">SCD92_11695</name>
</gene>
<dbReference type="Proteomes" id="UP001273505">
    <property type="component" value="Unassembled WGS sequence"/>
</dbReference>
<proteinExistence type="predicted"/>
<organism evidence="2 3">
    <name type="scientific">Gilvimarinus gilvus</name>
    <dbReference type="NCBI Taxonomy" id="3058038"/>
    <lineage>
        <taxon>Bacteria</taxon>
        <taxon>Pseudomonadati</taxon>
        <taxon>Pseudomonadota</taxon>
        <taxon>Gammaproteobacteria</taxon>
        <taxon>Cellvibrionales</taxon>
        <taxon>Cellvibrionaceae</taxon>
        <taxon>Gilvimarinus</taxon>
    </lineage>
</organism>
<keyword evidence="1" id="KW-0472">Membrane</keyword>
<keyword evidence="1" id="KW-1133">Transmembrane helix</keyword>
<feature type="transmembrane region" description="Helical" evidence="1">
    <location>
        <begin position="27"/>
        <end position="47"/>
    </location>
</feature>
<dbReference type="RefSeq" id="WP_302722509.1">
    <property type="nucleotide sequence ID" value="NZ_JAULRU010000569.1"/>
</dbReference>
<keyword evidence="1" id="KW-0812">Transmembrane</keyword>
<evidence type="ECO:0000313" key="3">
    <source>
        <dbReference type="Proteomes" id="UP001273505"/>
    </source>
</evidence>